<dbReference type="Proteomes" id="UP000246104">
    <property type="component" value="Unassembled WGS sequence"/>
</dbReference>
<dbReference type="AlphaFoldDB" id="A0A317JQR4"/>
<accession>A0A317JQR4</accession>
<dbReference type="EMBL" id="PSRQ01000023">
    <property type="protein sequence ID" value="PWU23773.1"/>
    <property type="molecule type" value="Genomic_DNA"/>
</dbReference>
<proteinExistence type="predicted"/>
<reference evidence="1 2" key="1">
    <citation type="submission" date="2018-02" db="EMBL/GenBank/DDBJ databases">
        <title>Genomic Reconstructions from Amazon Rainforest and Pasture Soil Reveal Novel Insights into the Physiology of Candidate Phyla in Tropical Sites.</title>
        <authorList>
            <person name="Kroeger M.E."/>
            <person name="Delmont T."/>
            <person name="Eren A.M."/>
            <person name="Guo J."/>
            <person name="Meyer K.M."/>
            <person name="Khan K."/>
            <person name="Rodrigues J.L.M."/>
            <person name="Bohannan B.J.M."/>
            <person name="Tringe S."/>
            <person name="Borges C.D."/>
            <person name="Tiedje J."/>
            <person name="Tsai S.M."/>
            <person name="Nusslein K."/>
        </authorList>
    </citation>
    <scope>NUCLEOTIDE SEQUENCE [LARGE SCALE GENOMIC DNA]</scope>
    <source>
        <strain evidence="1">Amazon FNV 2010 28 9</strain>
    </source>
</reference>
<protein>
    <submittedName>
        <fullName evidence="1">Uncharacterized protein</fullName>
    </submittedName>
</protein>
<comment type="caution">
    <text evidence="1">The sequence shown here is derived from an EMBL/GenBank/DDBJ whole genome shotgun (WGS) entry which is preliminary data.</text>
</comment>
<gene>
    <name evidence="1" type="ORF">C5B42_01965</name>
</gene>
<name>A0A317JQR4_9BACT</name>
<evidence type="ECO:0000313" key="2">
    <source>
        <dbReference type="Proteomes" id="UP000246104"/>
    </source>
</evidence>
<evidence type="ECO:0000313" key="1">
    <source>
        <dbReference type="EMBL" id="PWU23773.1"/>
    </source>
</evidence>
<organism evidence="1 2">
    <name type="scientific">Candidatus Cerribacteria bacterium 'Amazon FNV 2010 28 9'</name>
    <dbReference type="NCBI Taxonomy" id="2081795"/>
    <lineage>
        <taxon>Bacteria</taxon>
        <taxon>Candidatus Cerribacteria</taxon>
    </lineage>
</organism>
<sequence length="132" mass="15438">MSQEHHQYGNNFYMLFEAKKVALTDPQRMMSDTYLKKAEQLYALQWDAFLNENAVLIEEIFSALEGVAEYVALRKRYKELLKTGELEQADRFDEDTNFELVGVEAWNVLNPLLKEAGRRMAEYGIEQQVFFG</sequence>